<name>A0A4Q1ARR2_9BACT</name>
<dbReference type="SUPFAM" id="SSF46785">
    <property type="entry name" value="Winged helix' DNA-binding domain"/>
    <property type="match status" value="1"/>
</dbReference>
<dbReference type="InterPro" id="IPR036390">
    <property type="entry name" value="WH_DNA-bd_sf"/>
</dbReference>
<dbReference type="AlphaFoldDB" id="A0A4Q1ARR2"/>
<protein>
    <submittedName>
        <fullName evidence="2">Uncharacterized protein</fullName>
    </submittedName>
</protein>
<dbReference type="Proteomes" id="UP000289758">
    <property type="component" value="Unassembled WGS sequence"/>
</dbReference>
<organism evidence="2 3">
    <name type="scientific">Halarcobacter ebronensis</name>
    <dbReference type="NCBI Taxonomy" id="1462615"/>
    <lineage>
        <taxon>Bacteria</taxon>
        <taxon>Pseudomonadati</taxon>
        <taxon>Campylobacterota</taxon>
        <taxon>Epsilonproteobacteria</taxon>
        <taxon>Campylobacterales</taxon>
        <taxon>Arcobacteraceae</taxon>
        <taxon>Halarcobacter</taxon>
    </lineage>
</organism>
<accession>A0A4Q1ARR2</accession>
<dbReference type="OrthoDB" id="5418093at2"/>
<dbReference type="RefSeq" id="WP_129086077.1">
    <property type="nucleotide sequence ID" value="NZ_CP053836.1"/>
</dbReference>
<gene>
    <name evidence="2" type="ORF">CRV07_01585</name>
</gene>
<dbReference type="EMBL" id="PDKK01000001">
    <property type="protein sequence ID" value="RXK08517.1"/>
    <property type="molecule type" value="Genomic_DNA"/>
</dbReference>
<reference evidence="2 3" key="1">
    <citation type="submission" date="2017-10" db="EMBL/GenBank/DDBJ databases">
        <title>Genomics of the genus Arcobacter.</title>
        <authorList>
            <person name="Perez-Cataluna A."/>
            <person name="Figueras M.J."/>
        </authorList>
    </citation>
    <scope>NUCLEOTIDE SEQUENCE [LARGE SCALE GENOMIC DNA]</scope>
    <source>
        <strain evidence="2 3">CECT 8441</strain>
    </source>
</reference>
<sequence>MGILINEMFGKFTQIPNIVISDINIKHTAFRQYCYLLSKPSGWIIRNDDITNSIGISEGTIASNFKNLLNCNYIRRYPCKDKNGKFIGGYDYQIFVVPTESIKNTDSKNTSSGKTIDYNNTKSKKNLSYTLQDAARGLKYLEKVEKSKLTKKFGTGYTQIPKKTKQTAHETVRQRDSMQKDITSHSSHILTSKIVPKN</sequence>
<evidence type="ECO:0000313" key="3">
    <source>
        <dbReference type="Proteomes" id="UP000289758"/>
    </source>
</evidence>
<feature type="compositionally biased region" description="Basic and acidic residues" evidence="1">
    <location>
        <begin position="167"/>
        <end position="183"/>
    </location>
</feature>
<proteinExistence type="predicted"/>
<feature type="region of interest" description="Disordered" evidence="1">
    <location>
        <begin position="161"/>
        <end position="184"/>
    </location>
</feature>
<keyword evidence="3" id="KW-1185">Reference proteome</keyword>
<evidence type="ECO:0000313" key="2">
    <source>
        <dbReference type="EMBL" id="RXK08517.1"/>
    </source>
</evidence>
<comment type="caution">
    <text evidence="2">The sequence shown here is derived from an EMBL/GenBank/DDBJ whole genome shotgun (WGS) entry which is preliminary data.</text>
</comment>
<evidence type="ECO:0000256" key="1">
    <source>
        <dbReference type="SAM" id="MobiDB-lite"/>
    </source>
</evidence>